<name>A0AAD7WR51_9TELE</name>
<accession>A0AAD7WR51</accession>
<evidence type="ECO:0000313" key="2">
    <source>
        <dbReference type="Proteomes" id="UP001221898"/>
    </source>
</evidence>
<proteinExistence type="predicted"/>
<organism evidence="1 2">
    <name type="scientific">Aldrovandia affinis</name>
    <dbReference type="NCBI Taxonomy" id="143900"/>
    <lineage>
        <taxon>Eukaryota</taxon>
        <taxon>Metazoa</taxon>
        <taxon>Chordata</taxon>
        <taxon>Craniata</taxon>
        <taxon>Vertebrata</taxon>
        <taxon>Euteleostomi</taxon>
        <taxon>Actinopterygii</taxon>
        <taxon>Neopterygii</taxon>
        <taxon>Teleostei</taxon>
        <taxon>Notacanthiformes</taxon>
        <taxon>Halosauridae</taxon>
        <taxon>Aldrovandia</taxon>
    </lineage>
</organism>
<protein>
    <submittedName>
        <fullName evidence="1">Uncharacterized protein</fullName>
    </submittedName>
</protein>
<gene>
    <name evidence="1" type="ORF">AAFF_G00305920</name>
</gene>
<reference evidence="1" key="1">
    <citation type="journal article" date="2023" name="Science">
        <title>Genome structures resolve the early diversification of teleost fishes.</title>
        <authorList>
            <person name="Parey E."/>
            <person name="Louis A."/>
            <person name="Montfort J."/>
            <person name="Bouchez O."/>
            <person name="Roques C."/>
            <person name="Iampietro C."/>
            <person name="Lluch J."/>
            <person name="Castinel A."/>
            <person name="Donnadieu C."/>
            <person name="Desvignes T."/>
            <person name="Floi Bucao C."/>
            <person name="Jouanno E."/>
            <person name="Wen M."/>
            <person name="Mejri S."/>
            <person name="Dirks R."/>
            <person name="Jansen H."/>
            <person name="Henkel C."/>
            <person name="Chen W.J."/>
            <person name="Zahm M."/>
            <person name="Cabau C."/>
            <person name="Klopp C."/>
            <person name="Thompson A.W."/>
            <person name="Robinson-Rechavi M."/>
            <person name="Braasch I."/>
            <person name="Lecointre G."/>
            <person name="Bobe J."/>
            <person name="Postlethwait J.H."/>
            <person name="Berthelot C."/>
            <person name="Roest Crollius H."/>
            <person name="Guiguen Y."/>
        </authorList>
    </citation>
    <scope>NUCLEOTIDE SEQUENCE</scope>
    <source>
        <strain evidence="1">NC1722</strain>
    </source>
</reference>
<dbReference type="AlphaFoldDB" id="A0AAD7WR51"/>
<evidence type="ECO:0000313" key="1">
    <source>
        <dbReference type="EMBL" id="KAJ8406361.1"/>
    </source>
</evidence>
<dbReference type="Proteomes" id="UP001221898">
    <property type="component" value="Unassembled WGS sequence"/>
</dbReference>
<dbReference type="EMBL" id="JAINUG010000044">
    <property type="protein sequence ID" value="KAJ8406361.1"/>
    <property type="molecule type" value="Genomic_DNA"/>
</dbReference>
<keyword evidence="2" id="KW-1185">Reference proteome</keyword>
<comment type="caution">
    <text evidence="1">The sequence shown here is derived from an EMBL/GenBank/DDBJ whole genome shotgun (WGS) entry which is preliminary data.</text>
</comment>
<sequence>MARSALLTQKRQGPWIGPGETGVVYCVAMGEPVAPCTVELIYNLIDLRFSQEESGVLRQNNGSEASFRKSAGDRHPAPLMAHLLSGGRGSGGAGAARGPWQACSNTTGAPGPGLPEVKKISSRSSSSTALREAAEAPALYTLKILPGPLHREPRRCPFLPQRCSFHRPFPPPPRCDISLLPVARGGCRDATTSNNIPRSPRLKNDGRGNGLLDGRHIAHISVAAPARDVKCPDGGVESPLLFCGRFEGPFSGFE</sequence>